<evidence type="ECO:0000256" key="9">
    <source>
        <dbReference type="ARBA" id="ARBA00031501"/>
    </source>
</evidence>
<organism evidence="11 12">
    <name type="scientific">Aurantiacibacter luteus</name>
    <dbReference type="NCBI Taxonomy" id="1581420"/>
    <lineage>
        <taxon>Bacteria</taxon>
        <taxon>Pseudomonadati</taxon>
        <taxon>Pseudomonadota</taxon>
        <taxon>Alphaproteobacteria</taxon>
        <taxon>Sphingomonadales</taxon>
        <taxon>Erythrobacteraceae</taxon>
        <taxon>Aurantiacibacter</taxon>
    </lineage>
</organism>
<keyword evidence="5 10" id="KW-0328">Glycosyltransferase</keyword>
<dbReference type="Proteomes" id="UP000053464">
    <property type="component" value="Unassembled WGS sequence"/>
</dbReference>
<dbReference type="EC" id="2.4.1.25" evidence="3 10"/>
<evidence type="ECO:0000256" key="4">
    <source>
        <dbReference type="ARBA" id="ARBA00020295"/>
    </source>
</evidence>
<keyword evidence="12" id="KW-1185">Reference proteome</keyword>
<dbReference type="PANTHER" id="PTHR32438:SF5">
    <property type="entry name" value="4-ALPHA-GLUCANOTRANSFERASE DPE1, CHLOROPLASTIC_AMYLOPLASTIC"/>
    <property type="match status" value="1"/>
</dbReference>
<evidence type="ECO:0000256" key="6">
    <source>
        <dbReference type="ARBA" id="ARBA00022679"/>
    </source>
</evidence>
<proteinExistence type="inferred from homology"/>
<dbReference type="PANTHER" id="PTHR32438">
    <property type="entry name" value="4-ALPHA-GLUCANOTRANSFERASE DPE1, CHLOROPLASTIC/AMYLOPLASTIC"/>
    <property type="match status" value="1"/>
</dbReference>
<dbReference type="GO" id="GO:0004134">
    <property type="term" value="F:4-alpha-glucanotransferase activity"/>
    <property type="evidence" value="ECO:0007669"/>
    <property type="project" value="UniProtKB-EC"/>
</dbReference>
<evidence type="ECO:0000256" key="10">
    <source>
        <dbReference type="RuleBase" id="RU361207"/>
    </source>
</evidence>
<dbReference type="InterPro" id="IPR003385">
    <property type="entry name" value="Glyco_hydro_77"/>
</dbReference>
<evidence type="ECO:0000256" key="7">
    <source>
        <dbReference type="ARBA" id="ARBA00023277"/>
    </source>
</evidence>
<dbReference type="InterPro" id="IPR017853">
    <property type="entry name" value="GH"/>
</dbReference>
<comment type="catalytic activity">
    <reaction evidence="1 10">
        <text>Transfers a segment of a (1-&gt;4)-alpha-D-glucan to a new position in an acceptor, which may be glucose or a (1-&gt;4)-alpha-D-glucan.</text>
        <dbReference type="EC" id="2.4.1.25"/>
    </reaction>
</comment>
<evidence type="ECO:0000313" key="12">
    <source>
        <dbReference type="Proteomes" id="UP000053464"/>
    </source>
</evidence>
<dbReference type="Gene3D" id="3.20.20.80">
    <property type="entry name" value="Glycosidases"/>
    <property type="match status" value="1"/>
</dbReference>
<gene>
    <name evidence="11" type="ORF">AAW00_00110</name>
</gene>
<dbReference type="PATRIC" id="fig|1581420.6.peg.22"/>
<evidence type="ECO:0000256" key="3">
    <source>
        <dbReference type="ARBA" id="ARBA00012560"/>
    </source>
</evidence>
<evidence type="ECO:0000313" key="11">
    <source>
        <dbReference type="EMBL" id="KLE34956.1"/>
    </source>
</evidence>
<dbReference type="NCBIfam" id="TIGR00217">
    <property type="entry name" value="malQ"/>
    <property type="match status" value="1"/>
</dbReference>
<name>A0A0G9MW51_9SPHN</name>
<comment type="caution">
    <text evidence="11">The sequence shown here is derived from an EMBL/GenBank/DDBJ whole genome shotgun (WGS) entry which is preliminary data.</text>
</comment>
<keyword evidence="7 10" id="KW-0119">Carbohydrate metabolism</keyword>
<dbReference type="SUPFAM" id="SSF51445">
    <property type="entry name" value="(Trans)glycosidases"/>
    <property type="match status" value="1"/>
</dbReference>
<dbReference type="AlphaFoldDB" id="A0A0G9MW51"/>
<evidence type="ECO:0000256" key="1">
    <source>
        <dbReference type="ARBA" id="ARBA00000439"/>
    </source>
</evidence>
<comment type="similarity">
    <text evidence="2 10">Belongs to the disproportionating enzyme family.</text>
</comment>
<evidence type="ECO:0000256" key="5">
    <source>
        <dbReference type="ARBA" id="ARBA00022676"/>
    </source>
</evidence>
<protein>
    <recommendedName>
        <fullName evidence="4 10">4-alpha-glucanotransferase</fullName>
        <ecNumber evidence="3 10">2.4.1.25</ecNumber>
    </recommendedName>
    <alternativeName>
        <fullName evidence="8 10">Amylomaltase</fullName>
    </alternativeName>
    <alternativeName>
        <fullName evidence="9 10">Disproportionating enzyme</fullName>
    </alternativeName>
</protein>
<dbReference type="Pfam" id="PF02446">
    <property type="entry name" value="Glyco_hydro_77"/>
    <property type="match status" value="1"/>
</dbReference>
<evidence type="ECO:0000256" key="2">
    <source>
        <dbReference type="ARBA" id="ARBA00005684"/>
    </source>
</evidence>
<sequence length="655" mass="70017">MALKEALHALATAAGVAREWRDVDGHDNIVSDETLDAVLRAMGFETQSAAGIACGLARLAREAEQLPAMLVVDAGRPITLHRPCTHAEVTGEDGETRTLEIVRGTPAAPWTPGYYDLVLDGEHTRLAVAPHDCPVPDPTLPRPWGVSLQIPSLRGPAERAFGNLGELAGAVEALAARGADAVAINPLHALFPGEGRHFSPYSPSSRRFLNTAMGDPALVGLPAFSPSEGGDLIDWESALPERLAQLRAVWNALSPGEAAAMEAEMAQADPGMVRHATFDALYSHFAAQGAGGWQQWPAAYHDPDGAAVASFAREHADEVRFHLFAQVLAQRSLAEVQGRARSAGMRVGLVGDLAVGVNPGGSDVWSMGDAMLRGLTIGAPPDPLGPLGQNWGLTSFSPVALREAAYAPFIAMLRATFASAGGLRIDHAFGLARLWVVPEGRQSTDGVYLRYPFAELVRLVTLEAHRAGAVVIAEDLGTAPTGFTEAIATRRMLGMRVLWFERAADGGYIGAPDYPADAVAMTGTHDTATVAGWWRGRDLDWAAALGRLPEGMSREEAASIRDWDRGLLWSTFGWHEPRPAPDDPQRAVDAAIDHVARTPCAMAVVPIDDLLGLDEQPNLPGTVTEHPNWQRRYAGETADLLDAPQTAARIERLNR</sequence>
<accession>A0A0G9MW51</accession>
<evidence type="ECO:0000256" key="8">
    <source>
        <dbReference type="ARBA" id="ARBA00031423"/>
    </source>
</evidence>
<dbReference type="RefSeq" id="WP_047002357.1">
    <property type="nucleotide sequence ID" value="NZ_LBHB01000001.1"/>
</dbReference>
<dbReference type="EMBL" id="LBHB01000001">
    <property type="protein sequence ID" value="KLE34956.1"/>
    <property type="molecule type" value="Genomic_DNA"/>
</dbReference>
<keyword evidence="6 10" id="KW-0808">Transferase</keyword>
<dbReference type="STRING" id="1581420.AAW00_00110"/>
<dbReference type="GO" id="GO:0005975">
    <property type="term" value="P:carbohydrate metabolic process"/>
    <property type="evidence" value="ECO:0007669"/>
    <property type="project" value="InterPro"/>
</dbReference>
<reference evidence="11 12" key="1">
    <citation type="submission" date="2015-04" db="EMBL/GenBank/DDBJ databases">
        <title>The draft genome sequence of Erythrobacter luteus KA37.</title>
        <authorList>
            <person name="Zhuang L."/>
            <person name="Liu Y."/>
            <person name="Shao Z."/>
        </authorList>
    </citation>
    <scope>NUCLEOTIDE SEQUENCE [LARGE SCALE GENOMIC DNA]</scope>
    <source>
        <strain evidence="11 12">KA37</strain>
    </source>
</reference>
<dbReference type="OrthoDB" id="9761577at2"/>